<evidence type="ECO:0000259" key="6">
    <source>
        <dbReference type="Pfam" id="PF00425"/>
    </source>
</evidence>
<dbReference type="InterPro" id="IPR015890">
    <property type="entry name" value="Chorismate_C"/>
</dbReference>
<evidence type="ECO:0000256" key="2">
    <source>
        <dbReference type="ARBA" id="ARBA00022962"/>
    </source>
</evidence>
<evidence type="ECO:0000313" key="7">
    <source>
        <dbReference type="EMBL" id="SDI30135.1"/>
    </source>
</evidence>
<gene>
    <name evidence="7" type="ORF">SAMN05216466_12089</name>
</gene>
<proteinExistence type="predicted"/>
<feature type="domain" description="Glutamine amidotransferase" evidence="5">
    <location>
        <begin position="436"/>
        <end position="618"/>
    </location>
</feature>
<dbReference type="InterPro" id="IPR019999">
    <property type="entry name" value="Anth_synth_I-like"/>
</dbReference>
<dbReference type="InterPro" id="IPR005801">
    <property type="entry name" value="ADC_synthase"/>
</dbReference>
<dbReference type="GO" id="GO:0000162">
    <property type="term" value="P:L-tryptophan biosynthetic process"/>
    <property type="evidence" value="ECO:0007669"/>
    <property type="project" value="TreeGrafter"/>
</dbReference>
<feature type="domain" description="Chorismate-utilising enzyme C-terminal" evidence="6">
    <location>
        <begin position="121"/>
        <end position="379"/>
    </location>
</feature>
<keyword evidence="2" id="KW-0315">Glutamine amidotransferase</keyword>
<dbReference type="Gene3D" id="3.60.120.10">
    <property type="entry name" value="Anthranilate synthase"/>
    <property type="match status" value="1"/>
</dbReference>
<accession>A0A1G8JG14</accession>
<evidence type="ECO:0000256" key="3">
    <source>
        <dbReference type="ARBA" id="ARBA00023239"/>
    </source>
</evidence>
<name>A0A1G8JG14_9BURK</name>
<dbReference type="OrthoDB" id="8594609at2"/>
<dbReference type="EMBL" id="FNCJ01000020">
    <property type="protein sequence ID" value="SDI30135.1"/>
    <property type="molecule type" value="Genomic_DNA"/>
</dbReference>
<dbReference type="PANTHER" id="PTHR11236">
    <property type="entry name" value="AMINOBENZOATE/ANTHRANILATE SYNTHASE"/>
    <property type="match status" value="1"/>
</dbReference>
<evidence type="ECO:0000256" key="4">
    <source>
        <dbReference type="ARBA" id="ARBA00047683"/>
    </source>
</evidence>
<dbReference type="CDD" id="cd01743">
    <property type="entry name" value="GATase1_Anthranilate_Synthase"/>
    <property type="match status" value="1"/>
</dbReference>
<dbReference type="InterPro" id="IPR017926">
    <property type="entry name" value="GATASE"/>
</dbReference>
<evidence type="ECO:0000256" key="1">
    <source>
        <dbReference type="ARBA" id="ARBA00012266"/>
    </source>
</evidence>
<keyword evidence="3" id="KW-0456">Lyase</keyword>
<evidence type="ECO:0000313" key="8">
    <source>
        <dbReference type="Proteomes" id="UP000199706"/>
    </source>
</evidence>
<dbReference type="InterPro" id="IPR006221">
    <property type="entry name" value="TrpG/PapA_dom"/>
</dbReference>
<dbReference type="SUPFAM" id="SSF56322">
    <property type="entry name" value="ADC synthase"/>
    <property type="match status" value="1"/>
</dbReference>
<dbReference type="PRINTS" id="PR00096">
    <property type="entry name" value="GATASE"/>
</dbReference>
<dbReference type="Proteomes" id="UP000199706">
    <property type="component" value="Unassembled WGS sequence"/>
</dbReference>
<reference evidence="7 8" key="1">
    <citation type="submission" date="2016-10" db="EMBL/GenBank/DDBJ databases">
        <authorList>
            <person name="de Groot N.N."/>
        </authorList>
    </citation>
    <scope>NUCLEOTIDE SEQUENCE [LARGE SCALE GENOMIC DNA]</scope>
    <source>
        <strain evidence="7 8">LMG 2247</strain>
    </source>
</reference>
<dbReference type="GO" id="GO:0004049">
    <property type="term" value="F:anthranilate synthase activity"/>
    <property type="evidence" value="ECO:0007669"/>
    <property type="project" value="UniProtKB-EC"/>
</dbReference>
<dbReference type="InterPro" id="IPR029062">
    <property type="entry name" value="Class_I_gatase-like"/>
</dbReference>
<protein>
    <recommendedName>
        <fullName evidence="1">anthranilate synthase</fullName>
        <ecNumber evidence="1">4.1.3.27</ecNumber>
    </recommendedName>
</protein>
<dbReference type="Pfam" id="PF00117">
    <property type="entry name" value="GATase"/>
    <property type="match status" value="1"/>
</dbReference>
<dbReference type="Pfam" id="PF00425">
    <property type="entry name" value="Chorismate_bind"/>
    <property type="match status" value="1"/>
</dbReference>
<dbReference type="PRINTS" id="PR00097">
    <property type="entry name" value="ANTSNTHASEII"/>
</dbReference>
<dbReference type="SUPFAM" id="SSF52317">
    <property type="entry name" value="Class I glutamine amidotransferase-like"/>
    <property type="match status" value="1"/>
</dbReference>
<dbReference type="PANTHER" id="PTHR11236:SF49">
    <property type="entry name" value="ANTHRANILATE SYNTHASE COMPONENT 1"/>
    <property type="match status" value="1"/>
</dbReference>
<comment type="catalytic activity">
    <reaction evidence="4">
        <text>chorismate + L-glutamine = anthranilate + pyruvate + L-glutamate + H(+)</text>
        <dbReference type="Rhea" id="RHEA:21732"/>
        <dbReference type="ChEBI" id="CHEBI:15361"/>
        <dbReference type="ChEBI" id="CHEBI:15378"/>
        <dbReference type="ChEBI" id="CHEBI:16567"/>
        <dbReference type="ChEBI" id="CHEBI:29748"/>
        <dbReference type="ChEBI" id="CHEBI:29985"/>
        <dbReference type="ChEBI" id="CHEBI:58359"/>
        <dbReference type="EC" id="4.1.3.27"/>
    </reaction>
</comment>
<dbReference type="PROSITE" id="PS51273">
    <property type="entry name" value="GATASE_TYPE_1"/>
    <property type="match status" value="1"/>
</dbReference>
<dbReference type="Gene3D" id="3.40.50.880">
    <property type="match status" value="1"/>
</dbReference>
<organism evidence="7 8">
    <name type="scientific">Paraburkholderia phenazinium</name>
    <dbReference type="NCBI Taxonomy" id="60549"/>
    <lineage>
        <taxon>Bacteria</taxon>
        <taxon>Pseudomonadati</taxon>
        <taxon>Pseudomonadota</taxon>
        <taxon>Betaproteobacteria</taxon>
        <taxon>Burkholderiales</taxon>
        <taxon>Burkholderiaceae</taxon>
        <taxon>Paraburkholderia</taxon>
    </lineage>
</organism>
<sequence>MSETLLSLLREAPERLGAFALLVRTGAERVPTLEIYAGNISSCLSLNEIPVPPPGHHGPAAIAVIPYRQLAERGYASVDDGERLRVIRVEREQRVPLDEALRQWPDGNINISEGRFDVEDTAYADKVREIIANEIGTGAGSNFVLKRTFQADLAGYSLETALTAFGRLVRRETGAYWTLLVHTGERTLIGASPERHVSLKAGVASMNPISGTYRYPPTGPTLKGIVEFLANKKENDELYMVVDEELKMMARFCKNGGKVIGPHLKEMSRLAHTEYVLEGETDADPREILRETLFSPAVTGSPIENACRVIAKYEPEGRRYYAGVLALLGRDAQDQVELDSAILIRTADIDDAGALRISVGATIVRHSDPESEAAETRTKALAVLNALGQNSAPDFSSNPIVISALQSRNDGISKFWQADAGQRGQIIPGLSGRELLIIDAEDAFTAMLGQQLRAMGLKISIAHYDDKRVRNGDWDLAVFGPGPGDPHNLDDPRIRALRQAISASLKQRKPFFAVCLSHQLLCLELGLPLVCRRQPNQGVQREINYFGTPERVGFYNTFNATYHDNELWHGDMLVEVCRDESSHEVHALRGSGFSSIQFHAESVLTQHGIEIVSQALLEATGSTLPQVN</sequence>
<dbReference type="EC" id="4.1.3.27" evidence="1"/>
<dbReference type="RefSeq" id="WP_090692177.1">
    <property type="nucleotide sequence ID" value="NZ_FNCJ01000020.1"/>
</dbReference>
<evidence type="ECO:0000259" key="5">
    <source>
        <dbReference type="Pfam" id="PF00117"/>
    </source>
</evidence>
<dbReference type="AlphaFoldDB" id="A0A1G8JG14"/>